<protein>
    <submittedName>
        <fullName evidence="1">Uncharacterized protein</fullName>
    </submittedName>
</protein>
<sequence>MAGHQQSLLCARNGFRASGEFAAHKWMRRIAPLRRSIRARELHLDTWRQRVGLEVITYSNNMMIPHFFRNILVNKYFTSVQSTIHYKTCD</sequence>
<comment type="caution">
    <text evidence="1">The sequence shown here is derived from an EMBL/GenBank/DDBJ whole genome shotgun (WGS) entry which is preliminary data.</text>
</comment>
<dbReference type="AlphaFoldDB" id="A0AAD5M6H4"/>
<gene>
    <name evidence="1" type="ORF">KIN20_006714</name>
</gene>
<organism evidence="1 2">
    <name type="scientific">Parelaphostrongylus tenuis</name>
    <name type="common">Meningeal worm</name>
    <dbReference type="NCBI Taxonomy" id="148309"/>
    <lineage>
        <taxon>Eukaryota</taxon>
        <taxon>Metazoa</taxon>
        <taxon>Ecdysozoa</taxon>
        <taxon>Nematoda</taxon>
        <taxon>Chromadorea</taxon>
        <taxon>Rhabditida</taxon>
        <taxon>Rhabditina</taxon>
        <taxon>Rhabditomorpha</taxon>
        <taxon>Strongyloidea</taxon>
        <taxon>Metastrongylidae</taxon>
        <taxon>Parelaphostrongylus</taxon>
    </lineage>
</organism>
<name>A0AAD5M6H4_PARTN</name>
<dbReference type="Proteomes" id="UP001196413">
    <property type="component" value="Unassembled WGS sequence"/>
</dbReference>
<accession>A0AAD5M6H4</accession>
<evidence type="ECO:0000313" key="2">
    <source>
        <dbReference type="Proteomes" id="UP001196413"/>
    </source>
</evidence>
<evidence type="ECO:0000313" key="1">
    <source>
        <dbReference type="EMBL" id="KAJ1350823.1"/>
    </source>
</evidence>
<reference evidence="1" key="1">
    <citation type="submission" date="2021-06" db="EMBL/GenBank/DDBJ databases">
        <title>Parelaphostrongylus tenuis whole genome reference sequence.</title>
        <authorList>
            <person name="Garwood T.J."/>
            <person name="Larsen P.A."/>
            <person name="Fountain-Jones N.M."/>
            <person name="Garbe J.R."/>
            <person name="Macchietto M.G."/>
            <person name="Kania S.A."/>
            <person name="Gerhold R.W."/>
            <person name="Richards J.E."/>
            <person name="Wolf T.M."/>
        </authorList>
    </citation>
    <scope>NUCLEOTIDE SEQUENCE</scope>
    <source>
        <strain evidence="1">MNPRO001-30</strain>
        <tissue evidence="1">Meninges</tissue>
    </source>
</reference>
<proteinExistence type="predicted"/>
<keyword evidence="2" id="KW-1185">Reference proteome</keyword>
<dbReference type="EMBL" id="JAHQIW010000948">
    <property type="protein sequence ID" value="KAJ1350823.1"/>
    <property type="molecule type" value="Genomic_DNA"/>
</dbReference>